<dbReference type="InterPro" id="IPR019410">
    <property type="entry name" value="Methyltransf_16"/>
</dbReference>
<comment type="similarity">
    <text evidence="9">Belongs to the methyltransferase superfamily. METTL18 family.</text>
</comment>
<keyword evidence="5 11" id="KW-0489">Methyltransferase</keyword>
<evidence type="ECO:0000256" key="3">
    <source>
        <dbReference type="ARBA" id="ARBA00012533"/>
    </source>
</evidence>
<evidence type="ECO:0000256" key="9">
    <source>
        <dbReference type="ARBA" id="ARBA00038126"/>
    </source>
</evidence>
<evidence type="ECO:0000313" key="11">
    <source>
        <dbReference type="EMBL" id="SLM40669.1"/>
    </source>
</evidence>
<evidence type="ECO:0000256" key="7">
    <source>
        <dbReference type="ARBA" id="ARBA00022691"/>
    </source>
</evidence>
<proteinExistence type="inferred from homology"/>
<dbReference type="PANTHER" id="PTHR14614:SF39">
    <property type="entry name" value="HISTIDINE PROTEIN METHYLTRANSFERASE 1 HOMOLOG"/>
    <property type="match status" value="1"/>
</dbReference>
<dbReference type="GO" id="GO:0005634">
    <property type="term" value="C:nucleus"/>
    <property type="evidence" value="ECO:0007669"/>
    <property type="project" value="UniProtKB-SubCell"/>
</dbReference>
<evidence type="ECO:0000256" key="5">
    <source>
        <dbReference type="ARBA" id="ARBA00022603"/>
    </source>
</evidence>
<evidence type="ECO:0000256" key="6">
    <source>
        <dbReference type="ARBA" id="ARBA00022679"/>
    </source>
</evidence>
<dbReference type="InterPro" id="IPR029063">
    <property type="entry name" value="SAM-dependent_MTases_sf"/>
</dbReference>
<organism evidence="11 12">
    <name type="scientific">Lasallia pustulata</name>
    <dbReference type="NCBI Taxonomy" id="136370"/>
    <lineage>
        <taxon>Eukaryota</taxon>
        <taxon>Fungi</taxon>
        <taxon>Dikarya</taxon>
        <taxon>Ascomycota</taxon>
        <taxon>Pezizomycotina</taxon>
        <taxon>Lecanoromycetes</taxon>
        <taxon>OSLEUM clade</taxon>
        <taxon>Umbilicariomycetidae</taxon>
        <taxon>Umbilicariales</taxon>
        <taxon>Umbilicariaceae</taxon>
        <taxon>Lasallia</taxon>
    </lineage>
</organism>
<dbReference type="PANTHER" id="PTHR14614">
    <property type="entry name" value="HEPATOCELLULAR CARCINOMA-ASSOCIATED ANTIGEN"/>
    <property type="match status" value="1"/>
</dbReference>
<dbReference type="Gene3D" id="3.40.50.150">
    <property type="entry name" value="Vaccinia Virus protein VP39"/>
    <property type="match status" value="1"/>
</dbReference>
<dbReference type="GO" id="GO:0018064">
    <property type="term" value="F:protein-L-histidine N-tele-methyltransferase activity"/>
    <property type="evidence" value="ECO:0007669"/>
    <property type="project" value="UniProtKB-EC"/>
</dbReference>
<dbReference type="AlphaFoldDB" id="A0A1W5DCT1"/>
<dbReference type="GO" id="GO:0032259">
    <property type="term" value="P:methylation"/>
    <property type="evidence" value="ECO:0007669"/>
    <property type="project" value="UniProtKB-KW"/>
</dbReference>
<keyword evidence="6 11" id="KW-0808">Transferase</keyword>
<sequence length="284" mass="30370">MAQAFSFGFNSDDIDDDNDNEHVMDVERPPNTSEPAEHVELKPVPPRRHTLLELLSSLPSKISYSTIHIPADHGRSIRLPRRDLFDIRAQIMAEDTGDDPTLTAGLAPNDIHPLVYEGGFKTWECSLDLSRHLLSEYADSTPASKHGVHVIELGAGTALPTLTLLSLLLSHPPAPPVHLTLTDYNPHVLRLSSLPNLLLAWASHTHLLPAAEGDLDTPPALRDAFLRDLHARGIVVDAVSGAWGGDFVRLRDGLCAAQYGGVRGDGAGAAGAPGGALGADRFGG</sequence>
<protein>
    <recommendedName>
        <fullName evidence="3">protein-histidine N-methyltransferase</fullName>
        <ecNumber evidence="3">2.1.1.85</ecNumber>
    </recommendedName>
</protein>
<keyword evidence="12" id="KW-1185">Reference proteome</keyword>
<reference evidence="12" key="1">
    <citation type="submission" date="2017-03" db="EMBL/GenBank/DDBJ databases">
        <authorList>
            <person name="Sharma R."/>
            <person name="Thines M."/>
        </authorList>
    </citation>
    <scope>NUCLEOTIDE SEQUENCE [LARGE SCALE GENOMIC DNA]</scope>
</reference>
<dbReference type="GO" id="GO:0005737">
    <property type="term" value="C:cytoplasm"/>
    <property type="evidence" value="ECO:0007669"/>
    <property type="project" value="UniProtKB-SubCell"/>
</dbReference>
<comment type="subcellular location">
    <subcellularLocation>
        <location evidence="2">Cytoplasm</location>
    </subcellularLocation>
    <subcellularLocation>
        <location evidence="1">Nucleus</location>
    </subcellularLocation>
</comment>
<feature type="region of interest" description="Disordered" evidence="10">
    <location>
        <begin position="1"/>
        <end position="38"/>
    </location>
</feature>
<evidence type="ECO:0000256" key="2">
    <source>
        <dbReference type="ARBA" id="ARBA00004496"/>
    </source>
</evidence>
<keyword evidence="8" id="KW-0539">Nucleus</keyword>
<dbReference type="Proteomes" id="UP000192927">
    <property type="component" value="Unassembled WGS sequence"/>
</dbReference>
<dbReference type="SUPFAM" id="SSF53335">
    <property type="entry name" value="S-adenosyl-L-methionine-dependent methyltransferases"/>
    <property type="match status" value="1"/>
</dbReference>
<evidence type="ECO:0000256" key="8">
    <source>
        <dbReference type="ARBA" id="ARBA00023242"/>
    </source>
</evidence>
<name>A0A1W5DCT1_9LECA</name>
<accession>A0A1W5DCT1</accession>
<dbReference type="EC" id="2.1.1.85" evidence="3"/>
<dbReference type="EMBL" id="FWEW01003741">
    <property type="protein sequence ID" value="SLM40669.1"/>
    <property type="molecule type" value="Genomic_DNA"/>
</dbReference>
<keyword evidence="4" id="KW-0963">Cytoplasm</keyword>
<evidence type="ECO:0000256" key="1">
    <source>
        <dbReference type="ARBA" id="ARBA00004123"/>
    </source>
</evidence>
<evidence type="ECO:0000256" key="4">
    <source>
        <dbReference type="ARBA" id="ARBA00022490"/>
    </source>
</evidence>
<evidence type="ECO:0000313" key="12">
    <source>
        <dbReference type="Proteomes" id="UP000192927"/>
    </source>
</evidence>
<evidence type="ECO:0000256" key="10">
    <source>
        <dbReference type="SAM" id="MobiDB-lite"/>
    </source>
</evidence>
<keyword evidence="7" id="KW-0949">S-adenosyl-L-methionine</keyword>